<dbReference type="InParanoid" id="A0A165GZ49"/>
<reference evidence="1 2" key="1">
    <citation type="journal article" date="2016" name="Fungal Biol.">
        <title>The genome of Xylona heveae provides a window into fungal endophytism.</title>
        <authorList>
            <person name="Gazis R."/>
            <person name="Kuo A."/>
            <person name="Riley R."/>
            <person name="LaButti K."/>
            <person name="Lipzen A."/>
            <person name="Lin J."/>
            <person name="Amirebrahimi M."/>
            <person name="Hesse C.N."/>
            <person name="Spatafora J.W."/>
            <person name="Henrissat B."/>
            <person name="Hainaut M."/>
            <person name="Grigoriev I.V."/>
            <person name="Hibbett D.S."/>
        </authorList>
    </citation>
    <scope>NUCLEOTIDE SEQUENCE [LARGE SCALE GENOMIC DNA]</scope>
    <source>
        <strain evidence="1 2">TC161</strain>
    </source>
</reference>
<dbReference type="GeneID" id="28894271"/>
<dbReference type="RefSeq" id="XP_018188338.1">
    <property type="nucleotide sequence ID" value="XM_018329134.1"/>
</dbReference>
<accession>A0A165GZ49</accession>
<gene>
    <name evidence="1" type="ORF">L228DRAFT_135878</name>
</gene>
<dbReference type="AlphaFoldDB" id="A0A165GZ49"/>
<sequence>MVKWLSRMSGVRDGKLRVDVDVVEILDLRGKWGVICGGSQGRSGVCGSGTAPRAWGRVWICTVWRLRLVDGAMSASLGRGTGVAGSTRASWERNPQLRRLLRSPMAGQRTT</sequence>
<name>A0A165GZ49_XYLHT</name>
<dbReference type="EMBL" id="KV407458">
    <property type="protein sequence ID" value="KZF22783.1"/>
    <property type="molecule type" value="Genomic_DNA"/>
</dbReference>
<keyword evidence="2" id="KW-1185">Reference proteome</keyword>
<proteinExistence type="predicted"/>
<evidence type="ECO:0000313" key="1">
    <source>
        <dbReference type="EMBL" id="KZF22783.1"/>
    </source>
</evidence>
<dbReference type="Proteomes" id="UP000076632">
    <property type="component" value="Unassembled WGS sequence"/>
</dbReference>
<protein>
    <submittedName>
        <fullName evidence="1">Uncharacterized protein</fullName>
    </submittedName>
</protein>
<organism evidence="1 2">
    <name type="scientific">Xylona heveae (strain CBS 132557 / TC161)</name>
    <dbReference type="NCBI Taxonomy" id="1328760"/>
    <lineage>
        <taxon>Eukaryota</taxon>
        <taxon>Fungi</taxon>
        <taxon>Dikarya</taxon>
        <taxon>Ascomycota</taxon>
        <taxon>Pezizomycotina</taxon>
        <taxon>Xylonomycetes</taxon>
        <taxon>Xylonales</taxon>
        <taxon>Xylonaceae</taxon>
        <taxon>Xylona</taxon>
    </lineage>
</organism>
<evidence type="ECO:0000313" key="2">
    <source>
        <dbReference type="Proteomes" id="UP000076632"/>
    </source>
</evidence>